<dbReference type="Pfam" id="PF17920">
    <property type="entry name" value="TetR_C_16"/>
    <property type="match status" value="1"/>
</dbReference>
<dbReference type="SUPFAM" id="SSF46689">
    <property type="entry name" value="Homeodomain-like"/>
    <property type="match status" value="1"/>
</dbReference>
<dbReference type="CDD" id="cd00531">
    <property type="entry name" value="NTF2_like"/>
    <property type="match status" value="1"/>
</dbReference>
<dbReference type="SUPFAM" id="SSF54427">
    <property type="entry name" value="NTF2-like"/>
    <property type="match status" value="1"/>
</dbReference>
<dbReference type="Gene3D" id="1.10.357.10">
    <property type="entry name" value="Tetracycline Repressor, domain 2"/>
    <property type="match status" value="1"/>
</dbReference>
<protein>
    <submittedName>
        <fullName evidence="4">TetR family transcriptional regulator</fullName>
    </submittedName>
</protein>
<organism evidence="4 5">
    <name type="scientific">Pseudomaricurvus hydrocarbonicus</name>
    <dbReference type="NCBI Taxonomy" id="1470433"/>
    <lineage>
        <taxon>Bacteria</taxon>
        <taxon>Pseudomonadati</taxon>
        <taxon>Pseudomonadota</taxon>
        <taxon>Gammaproteobacteria</taxon>
        <taxon>Cellvibrionales</taxon>
        <taxon>Cellvibrionaceae</taxon>
        <taxon>Pseudomaricurvus</taxon>
    </lineage>
</organism>
<dbReference type="InterPro" id="IPR037401">
    <property type="entry name" value="SnoaL-like"/>
</dbReference>
<dbReference type="PROSITE" id="PS50977">
    <property type="entry name" value="HTH_TETR_2"/>
    <property type="match status" value="1"/>
</dbReference>
<dbReference type="RefSeq" id="WP_167190179.1">
    <property type="nucleotide sequence ID" value="NZ_JAAONZ010000017.1"/>
</dbReference>
<dbReference type="Gene3D" id="3.10.450.50">
    <property type="match status" value="1"/>
</dbReference>
<evidence type="ECO:0000256" key="2">
    <source>
        <dbReference type="PROSITE-ProRule" id="PRU00335"/>
    </source>
</evidence>
<dbReference type="Proteomes" id="UP000787472">
    <property type="component" value="Unassembled WGS sequence"/>
</dbReference>
<sequence>MGLQRECRKQTLVLSNHPGEQAISSNYLEETMEASKITNLVYRPAALIDSGDLTCAAALFRQAQIQLSDNASWIDHQDLLSVWQIQFPATEDGSPSTRHLITNPIIEIDAEQGTATCHSNYCIMQLGGPQPLQLSESGQTLDRLVRQDGEWRFDSRQYLNVRLAETKSPTNKSSAVARNETTNSEIKAKIITAAQQIFSTIGYSEAGIRKIADAVGVAPTILFRHFGTKANLFEAALTDALGTPTPPDDRENFGQYVADMLADPSQPNCPHAMSVLATGNEEAREIAIRVLKERTITPMMEWLGPPNAESRAREIIALCAGFALYTMQLNTTDNKAVDPHMVEWLARSIQAAVDET</sequence>
<feature type="domain" description="HTH tetR-type" evidence="3">
    <location>
        <begin position="184"/>
        <end position="244"/>
    </location>
</feature>
<dbReference type="EMBL" id="JAAONZ010000017">
    <property type="protein sequence ID" value="NHO67448.1"/>
    <property type="molecule type" value="Genomic_DNA"/>
</dbReference>
<dbReference type="InterPro" id="IPR050109">
    <property type="entry name" value="HTH-type_TetR-like_transc_reg"/>
</dbReference>
<dbReference type="InterPro" id="IPR041678">
    <property type="entry name" value="TetR_C_16"/>
</dbReference>
<dbReference type="GO" id="GO:0003700">
    <property type="term" value="F:DNA-binding transcription factor activity"/>
    <property type="evidence" value="ECO:0007669"/>
    <property type="project" value="TreeGrafter"/>
</dbReference>
<name>A0A9E5MNH0_9GAMM</name>
<evidence type="ECO:0000313" key="5">
    <source>
        <dbReference type="Proteomes" id="UP000787472"/>
    </source>
</evidence>
<dbReference type="PRINTS" id="PR00455">
    <property type="entry name" value="HTHTETR"/>
</dbReference>
<evidence type="ECO:0000313" key="4">
    <source>
        <dbReference type="EMBL" id="NHO67448.1"/>
    </source>
</evidence>
<dbReference type="InterPro" id="IPR009057">
    <property type="entry name" value="Homeodomain-like_sf"/>
</dbReference>
<dbReference type="InterPro" id="IPR001647">
    <property type="entry name" value="HTH_TetR"/>
</dbReference>
<dbReference type="PANTHER" id="PTHR30055:SF235">
    <property type="entry name" value="TRANSCRIPTIONAL REGULATORY PROTEIN"/>
    <property type="match status" value="1"/>
</dbReference>
<dbReference type="SUPFAM" id="SSF48498">
    <property type="entry name" value="Tetracyclin repressor-like, C-terminal domain"/>
    <property type="match status" value="1"/>
</dbReference>
<comment type="caution">
    <text evidence="4">The sequence shown here is derived from an EMBL/GenBank/DDBJ whole genome shotgun (WGS) entry which is preliminary data.</text>
</comment>
<reference evidence="4" key="1">
    <citation type="submission" date="2020-03" db="EMBL/GenBank/DDBJ databases">
        <authorList>
            <person name="Guo F."/>
        </authorList>
    </citation>
    <scope>NUCLEOTIDE SEQUENCE</scope>
    <source>
        <strain evidence="4">JCM 30134</strain>
    </source>
</reference>
<evidence type="ECO:0000256" key="1">
    <source>
        <dbReference type="ARBA" id="ARBA00023125"/>
    </source>
</evidence>
<dbReference type="Pfam" id="PF00440">
    <property type="entry name" value="TetR_N"/>
    <property type="match status" value="1"/>
</dbReference>
<keyword evidence="1 2" id="KW-0238">DNA-binding</keyword>
<evidence type="ECO:0000259" key="3">
    <source>
        <dbReference type="PROSITE" id="PS50977"/>
    </source>
</evidence>
<dbReference type="InterPro" id="IPR032710">
    <property type="entry name" value="NTF2-like_dom_sf"/>
</dbReference>
<gene>
    <name evidence="4" type="ORF">G8770_18035</name>
</gene>
<keyword evidence="5" id="KW-1185">Reference proteome</keyword>
<dbReference type="Pfam" id="PF13577">
    <property type="entry name" value="SnoaL_4"/>
    <property type="match status" value="1"/>
</dbReference>
<proteinExistence type="predicted"/>
<feature type="DNA-binding region" description="H-T-H motif" evidence="2">
    <location>
        <begin position="207"/>
        <end position="226"/>
    </location>
</feature>
<accession>A0A9E5MNH0</accession>
<dbReference type="AlphaFoldDB" id="A0A9E5MNH0"/>
<dbReference type="InterPro" id="IPR036271">
    <property type="entry name" value="Tet_transcr_reg_TetR-rel_C_sf"/>
</dbReference>
<dbReference type="GO" id="GO:0000976">
    <property type="term" value="F:transcription cis-regulatory region binding"/>
    <property type="evidence" value="ECO:0007669"/>
    <property type="project" value="TreeGrafter"/>
</dbReference>
<dbReference type="PANTHER" id="PTHR30055">
    <property type="entry name" value="HTH-TYPE TRANSCRIPTIONAL REGULATOR RUTR"/>
    <property type="match status" value="1"/>
</dbReference>